<sequence length="29" mass="3502">MLQIVLYCIFSRYLSAKKNCVHFPRIQTE</sequence>
<name>A0A8S5TNH1_9CAUD</name>
<accession>A0A8S5TNH1</accession>
<proteinExistence type="predicted"/>
<protein>
    <submittedName>
        <fullName evidence="1">Uncharacterized protein</fullName>
    </submittedName>
</protein>
<organism evidence="1">
    <name type="scientific">Podoviridae sp. ct90d35</name>
    <dbReference type="NCBI Taxonomy" id="2827724"/>
    <lineage>
        <taxon>Viruses</taxon>
        <taxon>Duplodnaviria</taxon>
        <taxon>Heunggongvirae</taxon>
        <taxon>Uroviricota</taxon>
        <taxon>Caudoviricetes</taxon>
    </lineage>
</organism>
<reference evidence="1" key="1">
    <citation type="journal article" date="2021" name="Proc. Natl. Acad. Sci. U.S.A.">
        <title>A Catalog of Tens of Thousands of Viruses from Human Metagenomes Reveals Hidden Associations with Chronic Diseases.</title>
        <authorList>
            <person name="Tisza M.J."/>
            <person name="Buck C.B."/>
        </authorList>
    </citation>
    <scope>NUCLEOTIDE SEQUENCE</scope>
    <source>
        <strain evidence="1">Ct90d35</strain>
    </source>
</reference>
<dbReference type="EMBL" id="BK032865">
    <property type="protein sequence ID" value="DAF64678.1"/>
    <property type="molecule type" value="Genomic_DNA"/>
</dbReference>
<evidence type="ECO:0000313" key="1">
    <source>
        <dbReference type="EMBL" id="DAF64678.1"/>
    </source>
</evidence>